<dbReference type="InterPro" id="IPR002401">
    <property type="entry name" value="Cyt_P450_E_grp-I"/>
</dbReference>
<dbReference type="SUPFAM" id="SSF48264">
    <property type="entry name" value="Cytochrome P450"/>
    <property type="match status" value="1"/>
</dbReference>
<dbReference type="Proteomes" id="UP000283530">
    <property type="component" value="Unassembled WGS sequence"/>
</dbReference>
<protein>
    <submittedName>
        <fullName evidence="14">Cytochrome P450 734A1</fullName>
    </submittedName>
</protein>
<comment type="similarity">
    <text evidence="2 12">Belongs to the cytochrome P450 family.</text>
</comment>
<dbReference type="PANTHER" id="PTHR24282:SF211">
    <property type="entry name" value="CYTOCHROME P450-RELATED"/>
    <property type="match status" value="1"/>
</dbReference>
<keyword evidence="10 13" id="KW-0472">Membrane</keyword>
<evidence type="ECO:0000256" key="2">
    <source>
        <dbReference type="ARBA" id="ARBA00010617"/>
    </source>
</evidence>
<dbReference type="FunFam" id="1.10.630.10:FF:000029">
    <property type="entry name" value="Cytochrome P450 734A1"/>
    <property type="match status" value="1"/>
</dbReference>
<dbReference type="Gene3D" id="1.10.630.10">
    <property type="entry name" value="Cytochrome P450"/>
    <property type="match status" value="1"/>
</dbReference>
<evidence type="ECO:0000256" key="12">
    <source>
        <dbReference type="RuleBase" id="RU000461"/>
    </source>
</evidence>
<dbReference type="Pfam" id="PF00067">
    <property type="entry name" value="p450"/>
    <property type="match status" value="1"/>
</dbReference>
<proteinExistence type="inferred from homology"/>
<gene>
    <name evidence="14" type="ORF">CKAN_00055900</name>
</gene>
<keyword evidence="3 11" id="KW-0349">Heme</keyword>
<evidence type="ECO:0000256" key="3">
    <source>
        <dbReference type="ARBA" id="ARBA00022617"/>
    </source>
</evidence>
<evidence type="ECO:0000256" key="10">
    <source>
        <dbReference type="ARBA" id="ARBA00023136"/>
    </source>
</evidence>
<keyword evidence="8 11" id="KW-0408">Iron</keyword>
<dbReference type="OrthoDB" id="1470350at2759"/>
<evidence type="ECO:0000256" key="5">
    <source>
        <dbReference type="ARBA" id="ARBA00022723"/>
    </source>
</evidence>
<name>A0A443N1G2_9MAGN</name>
<evidence type="ECO:0000256" key="9">
    <source>
        <dbReference type="ARBA" id="ARBA00023033"/>
    </source>
</evidence>
<organism evidence="14 15">
    <name type="scientific">Cinnamomum micranthum f. kanehirae</name>
    <dbReference type="NCBI Taxonomy" id="337451"/>
    <lineage>
        <taxon>Eukaryota</taxon>
        <taxon>Viridiplantae</taxon>
        <taxon>Streptophyta</taxon>
        <taxon>Embryophyta</taxon>
        <taxon>Tracheophyta</taxon>
        <taxon>Spermatophyta</taxon>
        <taxon>Magnoliopsida</taxon>
        <taxon>Magnoliidae</taxon>
        <taxon>Laurales</taxon>
        <taxon>Lauraceae</taxon>
        <taxon>Cinnamomum</taxon>
    </lineage>
</organism>
<evidence type="ECO:0000313" key="15">
    <source>
        <dbReference type="Proteomes" id="UP000283530"/>
    </source>
</evidence>
<dbReference type="GO" id="GO:0004497">
    <property type="term" value="F:monooxygenase activity"/>
    <property type="evidence" value="ECO:0007669"/>
    <property type="project" value="UniProtKB-KW"/>
</dbReference>
<dbReference type="PANTHER" id="PTHR24282">
    <property type="entry name" value="CYTOCHROME P450 FAMILY MEMBER"/>
    <property type="match status" value="1"/>
</dbReference>
<accession>A0A443N1G2</accession>
<keyword evidence="7 12" id="KW-0560">Oxidoreductase</keyword>
<reference evidence="14 15" key="1">
    <citation type="journal article" date="2019" name="Nat. Plants">
        <title>Stout camphor tree genome fills gaps in understanding of flowering plant genome evolution.</title>
        <authorList>
            <person name="Chaw S.M."/>
            <person name="Liu Y.C."/>
            <person name="Wu Y.W."/>
            <person name="Wang H.Y."/>
            <person name="Lin C.I."/>
            <person name="Wu C.S."/>
            <person name="Ke H.M."/>
            <person name="Chang L.Y."/>
            <person name="Hsu C.Y."/>
            <person name="Yang H.T."/>
            <person name="Sudianto E."/>
            <person name="Hsu M.H."/>
            <person name="Wu K.P."/>
            <person name="Wang L.N."/>
            <person name="Leebens-Mack J.H."/>
            <person name="Tsai I.J."/>
        </authorList>
    </citation>
    <scope>NUCLEOTIDE SEQUENCE [LARGE SCALE GENOMIC DNA]</scope>
    <source>
        <strain evidence="15">cv. Chaw 1501</strain>
        <tissue evidence="14">Young leaves</tissue>
    </source>
</reference>
<evidence type="ECO:0000256" key="13">
    <source>
        <dbReference type="SAM" id="Phobius"/>
    </source>
</evidence>
<evidence type="ECO:0000256" key="4">
    <source>
        <dbReference type="ARBA" id="ARBA00022692"/>
    </source>
</evidence>
<keyword evidence="9 12" id="KW-0503">Monooxygenase</keyword>
<feature type="binding site" description="axial binding residue" evidence="11">
    <location>
        <position position="456"/>
    </location>
    <ligand>
        <name>heme</name>
        <dbReference type="ChEBI" id="CHEBI:30413"/>
    </ligand>
    <ligandPart>
        <name>Fe</name>
        <dbReference type="ChEBI" id="CHEBI:18248"/>
    </ligandPart>
</feature>
<dbReference type="InterPro" id="IPR050665">
    <property type="entry name" value="Cytochrome_P450_Monooxygen"/>
</dbReference>
<feature type="transmembrane region" description="Helical" evidence="13">
    <location>
        <begin position="6"/>
        <end position="31"/>
    </location>
</feature>
<keyword evidence="15" id="KW-1185">Reference proteome</keyword>
<dbReference type="EMBL" id="QPKB01000001">
    <property type="protein sequence ID" value="RWR72344.1"/>
    <property type="molecule type" value="Genomic_DNA"/>
</dbReference>
<dbReference type="InterPro" id="IPR001128">
    <property type="entry name" value="Cyt_P450"/>
</dbReference>
<comment type="cofactor">
    <cofactor evidence="11">
        <name>heme</name>
        <dbReference type="ChEBI" id="CHEBI:30413"/>
    </cofactor>
</comment>
<keyword evidence="6 13" id="KW-1133">Transmembrane helix</keyword>
<comment type="subcellular location">
    <subcellularLocation>
        <location evidence="1">Membrane</location>
    </subcellularLocation>
</comment>
<dbReference type="GO" id="GO:0016020">
    <property type="term" value="C:membrane"/>
    <property type="evidence" value="ECO:0007669"/>
    <property type="project" value="UniProtKB-SubCell"/>
</dbReference>
<dbReference type="GO" id="GO:0020037">
    <property type="term" value="F:heme binding"/>
    <property type="evidence" value="ECO:0007669"/>
    <property type="project" value="InterPro"/>
</dbReference>
<dbReference type="InterPro" id="IPR036396">
    <property type="entry name" value="Cyt_P450_sf"/>
</dbReference>
<evidence type="ECO:0000256" key="7">
    <source>
        <dbReference type="ARBA" id="ARBA00023002"/>
    </source>
</evidence>
<keyword evidence="4 13" id="KW-0812">Transmembrane</keyword>
<dbReference type="GO" id="GO:0005506">
    <property type="term" value="F:iron ion binding"/>
    <property type="evidence" value="ECO:0007669"/>
    <property type="project" value="InterPro"/>
</dbReference>
<dbReference type="InterPro" id="IPR017972">
    <property type="entry name" value="Cyt_P450_CS"/>
</dbReference>
<evidence type="ECO:0000256" key="11">
    <source>
        <dbReference type="PIRSR" id="PIRSR602401-1"/>
    </source>
</evidence>
<evidence type="ECO:0000256" key="1">
    <source>
        <dbReference type="ARBA" id="ARBA00004370"/>
    </source>
</evidence>
<sequence>MPLSRLPLATLLLSFLFFYFLLRFIYSLFWVPWKLQLHFKRQGLRGPPRHPIFGNSGEIRDLIARAQSEPLAAGFGHEIMERVMPHYYHWSRRYGKTFVYWFGSKPRIALADPDLIKEVLVNASGCFEKVGFNPLSGQLFGQGLVGLEGDKWARHRRIANSAFNMERVKGWVPEITTSTRNMLEKWERNGLDGHEFEIEVHKELHNLTADIISRTAFGSNYEEGKLVFQLQEEQMLLVSQAIRSVYIPGFRFIPTKKNRRRRILEKKIRESLRKLIEINGEVSQSTKNLLGLMTLANRNQEEGERIGIEEIIDECKTFYFAGKETSANLMTWVLLLLGLHQEWQTRAREEVARVCGSHSSPTIESLTHLKLIGMIIDESLRLYPPAVMLMRQSCKDVKLGAMVIPANTQLYLPMTAIHHDMKLWGEDAEKFNPLRFSETRKHFAAFFPFGLGPRICVGQNLATVEVKIVLAMILQRFSFIVSPSYVHAPMQLLTLQPQYGAQILFHKI</sequence>
<dbReference type="PRINTS" id="PR00463">
    <property type="entry name" value="EP450I"/>
</dbReference>
<keyword evidence="5 11" id="KW-0479">Metal-binding</keyword>
<evidence type="ECO:0000256" key="8">
    <source>
        <dbReference type="ARBA" id="ARBA00023004"/>
    </source>
</evidence>
<dbReference type="PROSITE" id="PS00086">
    <property type="entry name" value="CYTOCHROME_P450"/>
    <property type="match status" value="1"/>
</dbReference>
<dbReference type="AlphaFoldDB" id="A0A443N1G2"/>
<dbReference type="PRINTS" id="PR00385">
    <property type="entry name" value="P450"/>
</dbReference>
<dbReference type="GO" id="GO:0016705">
    <property type="term" value="F:oxidoreductase activity, acting on paired donors, with incorporation or reduction of molecular oxygen"/>
    <property type="evidence" value="ECO:0007669"/>
    <property type="project" value="InterPro"/>
</dbReference>
<dbReference type="STRING" id="337451.A0A443N1G2"/>
<evidence type="ECO:0000256" key="6">
    <source>
        <dbReference type="ARBA" id="ARBA00022989"/>
    </source>
</evidence>
<comment type="caution">
    <text evidence="14">The sequence shown here is derived from an EMBL/GenBank/DDBJ whole genome shotgun (WGS) entry which is preliminary data.</text>
</comment>
<evidence type="ECO:0000313" key="14">
    <source>
        <dbReference type="EMBL" id="RWR72344.1"/>
    </source>
</evidence>